<name>A0ABY9JTS8_9BACI</name>
<reference evidence="11 12" key="1">
    <citation type="submission" date="2023-06" db="EMBL/GenBank/DDBJ databases">
        <title>Five Gram-positive bacteria isolated from mangrove sediments in Shenzhen, Guangdong, China.</title>
        <authorList>
            <person name="Yu S."/>
            <person name="Zheng W."/>
            <person name="Huang Y."/>
        </authorList>
    </citation>
    <scope>NUCLEOTIDE SEQUENCE [LARGE SCALE GENOMIC DNA]</scope>
    <source>
        <strain evidence="11 12">SaN35-3</strain>
    </source>
</reference>
<organism evidence="11 12">
    <name type="scientific">Bacillus carboniphilus</name>
    <dbReference type="NCBI Taxonomy" id="86663"/>
    <lineage>
        <taxon>Bacteria</taxon>
        <taxon>Bacillati</taxon>
        <taxon>Bacillota</taxon>
        <taxon>Bacilli</taxon>
        <taxon>Bacillales</taxon>
        <taxon>Bacillaceae</taxon>
        <taxon>Bacillus</taxon>
    </lineage>
</organism>
<evidence type="ECO:0000256" key="1">
    <source>
        <dbReference type="ARBA" id="ARBA00004141"/>
    </source>
</evidence>
<accession>A0ABY9JTS8</accession>
<feature type="transmembrane region" description="Helical" evidence="8">
    <location>
        <begin position="20"/>
        <end position="40"/>
    </location>
</feature>
<dbReference type="InterPro" id="IPR027470">
    <property type="entry name" value="Cation_efflux_CTD"/>
</dbReference>
<evidence type="ECO:0000256" key="2">
    <source>
        <dbReference type="ARBA" id="ARBA00008873"/>
    </source>
</evidence>
<dbReference type="Proteomes" id="UP001197974">
    <property type="component" value="Chromosome"/>
</dbReference>
<dbReference type="InterPro" id="IPR036837">
    <property type="entry name" value="Cation_efflux_CTD_sf"/>
</dbReference>
<evidence type="ECO:0000256" key="5">
    <source>
        <dbReference type="ARBA" id="ARBA00022989"/>
    </source>
</evidence>
<dbReference type="PANTHER" id="PTHR11562">
    <property type="entry name" value="CATION EFFLUX PROTEIN/ ZINC TRANSPORTER"/>
    <property type="match status" value="1"/>
</dbReference>
<keyword evidence="4 8" id="KW-0812">Transmembrane</keyword>
<dbReference type="SUPFAM" id="SSF160240">
    <property type="entry name" value="Cation efflux protein cytoplasmic domain-like"/>
    <property type="match status" value="1"/>
</dbReference>
<feature type="transmembrane region" description="Helical" evidence="8">
    <location>
        <begin position="153"/>
        <end position="179"/>
    </location>
</feature>
<dbReference type="NCBIfam" id="TIGR01297">
    <property type="entry name" value="CDF"/>
    <property type="match status" value="1"/>
</dbReference>
<dbReference type="EMBL" id="CP129013">
    <property type="protein sequence ID" value="WLR42762.1"/>
    <property type="molecule type" value="Genomic_DNA"/>
</dbReference>
<evidence type="ECO:0000256" key="4">
    <source>
        <dbReference type="ARBA" id="ARBA00022692"/>
    </source>
</evidence>
<feature type="transmembrane region" description="Helical" evidence="8">
    <location>
        <begin position="118"/>
        <end position="141"/>
    </location>
</feature>
<dbReference type="SUPFAM" id="SSF161111">
    <property type="entry name" value="Cation efflux protein transmembrane domain-like"/>
    <property type="match status" value="1"/>
</dbReference>
<proteinExistence type="inferred from homology"/>
<feature type="transmembrane region" description="Helical" evidence="8">
    <location>
        <begin position="46"/>
        <end position="67"/>
    </location>
</feature>
<sequence>MAHSHDHQHHSHHNANKRALFLSFILISTYMVIEVIGGLLTNSLALLSDAGHMLSDAGALGLSLVALKMGERKNSSTKTYGYKRFEIIAAFINGLTLILIAVYISFEAIQRFITPQEVSGKMLFIASIGLIVNIAAAFILMRGDNDNLNIKSAFLHVLSDLLGSVGAIIAGLFIIFFGWYTADPIASIIVSVLVLISGVRVTKDSFHILMEGKPKQYNDQEVKQQLRIIDGVIDIHDLHIWSISSSFPVLTCHLVINQEKDSSQILKEATALIKEQFHIDHVTIQIEREHEIPHTKNSTCRENEK</sequence>
<dbReference type="Gene3D" id="1.20.1510.10">
    <property type="entry name" value="Cation efflux protein transmembrane domain"/>
    <property type="match status" value="1"/>
</dbReference>
<dbReference type="PANTHER" id="PTHR11562:SF17">
    <property type="entry name" value="RE54080P-RELATED"/>
    <property type="match status" value="1"/>
</dbReference>
<dbReference type="InterPro" id="IPR058533">
    <property type="entry name" value="Cation_efflux_TM"/>
</dbReference>
<keyword evidence="12" id="KW-1185">Reference proteome</keyword>
<comment type="subcellular location">
    <subcellularLocation>
        <location evidence="1">Membrane</location>
        <topology evidence="1">Multi-pass membrane protein</topology>
    </subcellularLocation>
</comment>
<feature type="domain" description="Cation efflux protein cytoplasmic" evidence="10">
    <location>
        <begin position="219"/>
        <end position="288"/>
    </location>
</feature>
<keyword evidence="6" id="KW-0406">Ion transport</keyword>
<dbReference type="InterPro" id="IPR002524">
    <property type="entry name" value="Cation_efflux"/>
</dbReference>
<feature type="domain" description="Cation efflux protein transmembrane" evidence="9">
    <location>
        <begin position="20"/>
        <end position="210"/>
    </location>
</feature>
<feature type="transmembrane region" description="Helical" evidence="8">
    <location>
        <begin position="185"/>
        <end position="202"/>
    </location>
</feature>
<evidence type="ECO:0000256" key="7">
    <source>
        <dbReference type="ARBA" id="ARBA00023136"/>
    </source>
</evidence>
<evidence type="ECO:0000313" key="11">
    <source>
        <dbReference type="EMBL" id="WLR42762.1"/>
    </source>
</evidence>
<evidence type="ECO:0000256" key="8">
    <source>
        <dbReference type="SAM" id="Phobius"/>
    </source>
</evidence>
<dbReference type="Pfam" id="PF16916">
    <property type="entry name" value="ZT_dimer"/>
    <property type="match status" value="1"/>
</dbReference>
<protein>
    <submittedName>
        <fullName evidence="11">Cation diffusion facilitator family transporter</fullName>
    </submittedName>
</protein>
<evidence type="ECO:0000256" key="6">
    <source>
        <dbReference type="ARBA" id="ARBA00023065"/>
    </source>
</evidence>
<dbReference type="InterPro" id="IPR027469">
    <property type="entry name" value="Cation_efflux_TMD_sf"/>
</dbReference>
<feature type="transmembrane region" description="Helical" evidence="8">
    <location>
        <begin position="87"/>
        <end position="106"/>
    </location>
</feature>
<evidence type="ECO:0000259" key="9">
    <source>
        <dbReference type="Pfam" id="PF01545"/>
    </source>
</evidence>
<keyword evidence="3" id="KW-0813">Transport</keyword>
<dbReference type="RefSeq" id="WP_226539410.1">
    <property type="nucleotide sequence ID" value="NZ_CP129013.1"/>
</dbReference>
<dbReference type="InterPro" id="IPR050681">
    <property type="entry name" value="CDF/SLC30A"/>
</dbReference>
<gene>
    <name evidence="11" type="ORF">LC087_00490</name>
</gene>
<comment type="similarity">
    <text evidence="2">Belongs to the cation diffusion facilitator (CDF) transporter (TC 2.A.4) family. SLC30A subfamily.</text>
</comment>
<evidence type="ECO:0000259" key="10">
    <source>
        <dbReference type="Pfam" id="PF16916"/>
    </source>
</evidence>
<keyword evidence="5 8" id="KW-1133">Transmembrane helix</keyword>
<dbReference type="Pfam" id="PF01545">
    <property type="entry name" value="Cation_efflux"/>
    <property type="match status" value="1"/>
</dbReference>
<evidence type="ECO:0000313" key="12">
    <source>
        <dbReference type="Proteomes" id="UP001197974"/>
    </source>
</evidence>
<keyword evidence="7 8" id="KW-0472">Membrane</keyword>
<evidence type="ECO:0000256" key="3">
    <source>
        <dbReference type="ARBA" id="ARBA00022448"/>
    </source>
</evidence>